<name>A0ACC1Q572_9APHY</name>
<sequence>MKIDWNKVLQPEFVPFRYPSRRSVVYGSKGVVAASQPLAVEAGLEILRKGGNAADAAVATSAALNVTEPSCCGIGGDAFCLFYDAKTKTVKALNGSGRSPAKLTIDHVRSQGVTGDKIPNINLNSVTVPGCAAAWVDTVENLGSGKLTVAEILEPAIRLAEEGFPVTEINSVQYQKSYELLKNASPNGDEMLLDGRAPLPGQYMKLTNLAKTFREVAEKGKDGFYKGRVAQAIVDLIQSKGGVMELEDLANHKTDFVEPIKYTFNEEVTVYECPPNGQGITALLTLGILDHLEAQGKIGSLLEMEHNSAEYLHILVESMRLAFADSQYYVTDPQFYNVPVEQLLSKEYLASRAKLIDTTKTNPKVVHGNPVHSSDTVYFTVSDQWGNACSYIQSNYAGFGTAGEHIRLQELPYNTNFICAAVPKGCGFTLQNRGSNFTLTAGHPNALQGGKRPYHTIIPAMALRGDELFLSYGVMGGFMQPQGHVQVLLNLLRGFTVQAPPPAAPLPTIQERREAEEARAVEELLVEDISGAAMAAQMAEVEGLDPRSLAEAKRRPEWPRWEEAMQEELRALEAHKTWRLERPPPDANIVSCRWVFHAKKDASGNVYRYRARLVARGFSQIPGVDFFDTYAPVAKTASIRVALAYAARHDFEVHQVDVKSAYLNGEFEDNEVIWMAVPPGSNLTNDKSLALRLLRPLYGLKQSVAALAQEALACPAREAAHVACMWTTSQSLQPPSPSIQEVKSKLREAFEISERR</sequence>
<protein>
    <submittedName>
        <fullName evidence="1">Uncharacterized protein</fullName>
    </submittedName>
</protein>
<proteinExistence type="predicted"/>
<accession>A0ACC1Q572</accession>
<reference evidence="1" key="1">
    <citation type="submission" date="2022-08" db="EMBL/GenBank/DDBJ databases">
        <title>Genome Sequence of Pycnoporus sanguineus.</title>
        <authorList>
            <person name="Buettner E."/>
        </authorList>
    </citation>
    <scope>NUCLEOTIDE SEQUENCE</scope>
    <source>
        <strain evidence="1">CG-C14</strain>
    </source>
</reference>
<gene>
    <name evidence="1" type="ORF">NUW54_g2334</name>
</gene>
<comment type="caution">
    <text evidence="1">The sequence shown here is derived from an EMBL/GenBank/DDBJ whole genome shotgun (WGS) entry which is preliminary data.</text>
</comment>
<keyword evidence="2" id="KW-1185">Reference proteome</keyword>
<evidence type="ECO:0000313" key="2">
    <source>
        <dbReference type="Proteomes" id="UP001144978"/>
    </source>
</evidence>
<evidence type="ECO:0000313" key="1">
    <source>
        <dbReference type="EMBL" id="KAJ3010924.1"/>
    </source>
</evidence>
<organism evidence="1 2">
    <name type="scientific">Trametes sanguinea</name>
    <dbReference type="NCBI Taxonomy" id="158606"/>
    <lineage>
        <taxon>Eukaryota</taxon>
        <taxon>Fungi</taxon>
        <taxon>Dikarya</taxon>
        <taxon>Basidiomycota</taxon>
        <taxon>Agaricomycotina</taxon>
        <taxon>Agaricomycetes</taxon>
        <taxon>Polyporales</taxon>
        <taxon>Polyporaceae</taxon>
        <taxon>Trametes</taxon>
    </lineage>
</organism>
<dbReference type="Proteomes" id="UP001144978">
    <property type="component" value="Unassembled WGS sequence"/>
</dbReference>
<dbReference type="EMBL" id="JANSHE010000434">
    <property type="protein sequence ID" value="KAJ3010924.1"/>
    <property type="molecule type" value="Genomic_DNA"/>
</dbReference>